<feature type="transmembrane region" description="Helical" evidence="8">
    <location>
        <begin position="126"/>
        <end position="145"/>
    </location>
</feature>
<evidence type="ECO:0000256" key="1">
    <source>
        <dbReference type="ARBA" id="ARBA00004651"/>
    </source>
</evidence>
<feature type="transmembrane region" description="Helical" evidence="8">
    <location>
        <begin position="7"/>
        <end position="26"/>
    </location>
</feature>
<name>A0A7Y0HGB7_9PROT</name>
<dbReference type="GO" id="GO:0005886">
    <property type="term" value="C:plasma membrane"/>
    <property type="evidence" value="ECO:0007669"/>
    <property type="project" value="UniProtKB-SubCell"/>
</dbReference>
<dbReference type="Proteomes" id="UP000539372">
    <property type="component" value="Unassembled WGS sequence"/>
</dbReference>
<gene>
    <name evidence="9" type="ORF">HH303_13495</name>
</gene>
<dbReference type="EMBL" id="JABBNT010000004">
    <property type="protein sequence ID" value="NMM45503.1"/>
    <property type="molecule type" value="Genomic_DNA"/>
</dbReference>
<dbReference type="Pfam" id="PF03547">
    <property type="entry name" value="Mem_trans"/>
    <property type="match status" value="1"/>
</dbReference>
<dbReference type="Gene3D" id="1.20.1530.20">
    <property type="match status" value="1"/>
</dbReference>
<organism evidence="9 10">
    <name type="scientific">Pacificispira spongiicola</name>
    <dbReference type="NCBI Taxonomy" id="2729598"/>
    <lineage>
        <taxon>Bacteria</taxon>
        <taxon>Pseudomonadati</taxon>
        <taxon>Pseudomonadota</taxon>
        <taxon>Alphaproteobacteria</taxon>
        <taxon>Rhodospirillales</taxon>
        <taxon>Rhodospirillaceae</taxon>
        <taxon>Pacificispira</taxon>
    </lineage>
</organism>
<accession>A0A7Y0HGB7</accession>
<feature type="transmembrane region" description="Helical" evidence="8">
    <location>
        <begin position="258"/>
        <end position="276"/>
    </location>
</feature>
<protein>
    <submittedName>
        <fullName evidence="9">AEC family transporter</fullName>
    </submittedName>
</protein>
<evidence type="ECO:0000313" key="10">
    <source>
        <dbReference type="Proteomes" id="UP000539372"/>
    </source>
</evidence>
<keyword evidence="5 8" id="KW-0812">Transmembrane</keyword>
<dbReference type="GO" id="GO:0055085">
    <property type="term" value="P:transmembrane transport"/>
    <property type="evidence" value="ECO:0007669"/>
    <property type="project" value="InterPro"/>
</dbReference>
<dbReference type="RefSeq" id="WP_169625897.1">
    <property type="nucleotide sequence ID" value="NZ_JABBNT010000004.1"/>
</dbReference>
<keyword evidence="6 8" id="KW-1133">Transmembrane helix</keyword>
<keyword evidence="7 8" id="KW-0472">Membrane</keyword>
<dbReference type="PANTHER" id="PTHR36838:SF3">
    <property type="entry name" value="TRANSPORTER AUXIN EFFLUX CARRIER EC FAMILY"/>
    <property type="match status" value="1"/>
</dbReference>
<feature type="transmembrane region" description="Helical" evidence="8">
    <location>
        <begin position="288"/>
        <end position="309"/>
    </location>
</feature>
<feature type="transmembrane region" description="Helical" evidence="8">
    <location>
        <begin position="166"/>
        <end position="186"/>
    </location>
</feature>
<dbReference type="InterPro" id="IPR038770">
    <property type="entry name" value="Na+/solute_symporter_sf"/>
</dbReference>
<evidence type="ECO:0000256" key="6">
    <source>
        <dbReference type="ARBA" id="ARBA00022989"/>
    </source>
</evidence>
<keyword evidence="3" id="KW-0813">Transport</keyword>
<feature type="transmembrane region" description="Helical" evidence="8">
    <location>
        <begin position="63"/>
        <end position="88"/>
    </location>
</feature>
<feature type="transmembrane region" description="Helical" evidence="8">
    <location>
        <begin position="227"/>
        <end position="246"/>
    </location>
</feature>
<evidence type="ECO:0000256" key="2">
    <source>
        <dbReference type="ARBA" id="ARBA00010145"/>
    </source>
</evidence>
<sequence length="317" mass="33280">MQAILDVSIPVFAIILTGFLAGRFKLLGQDSTAALNGFVYFIALPALFVSSTATSPVREVLDWSLFGVVIGGYVATAIPVAIIARMFFSKRIGEVTLHTGSSVFANNGYMGIPLALAAFGDGAMTAIVASVIANIVLVLGVASALMEVDRTGATGPRMIVDAFRGLVRSPLLWAFAIGMVISAAGLTIPSPALRFMEMLGSAASPCALFAMGLFLVGQAVHKGAGEVVWISAIKLFVHPAATWLIAQYLIDVNAVQEGVSVLMASLPTGGLIFVLAQRYGVYVQRATAVILVSTIVSVVTVSYVLQYYVPIVRAYLG</sequence>
<keyword evidence="10" id="KW-1185">Reference proteome</keyword>
<comment type="similarity">
    <text evidence="2">Belongs to the auxin efflux carrier (TC 2.A.69) family.</text>
</comment>
<proteinExistence type="inferred from homology"/>
<evidence type="ECO:0000256" key="7">
    <source>
        <dbReference type="ARBA" id="ARBA00023136"/>
    </source>
</evidence>
<dbReference type="InterPro" id="IPR004776">
    <property type="entry name" value="Mem_transp_PIN-like"/>
</dbReference>
<comment type="subcellular location">
    <subcellularLocation>
        <location evidence="1">Cell membrane</location>
        <topology evidence="1">Multi-pass membrane protein</topology>
    </subcellularLocation>
</comment>
<evidence type="ECO:0000256" key="5">
    <source>
        <dbReference type="ARBA" id="ARBA00022692"/>
    </source>
</evidence>
<keyword evidence="4" id="KW-1003">Cell membrane</keyword>
<feature type="transmembrane region" description="Helical" evidence="8">
    <location>
        <begin position="198"/>
        <end position="220"/>
    </location>
</feature>
<comment type="caution">
    <text evidence="9">The sequence shown here is derived from an EMBL/GenBank/DDBJ whole genome shotgun (WGS) entry which is preliminary data.</text>
</comment>
<reference evidence="9 10" key="1">
    <citation type="submission" date="2020-04" db="EMBL/GenBank/DDBJ databases">
        <title>Rhodospirillaceae bacterium KN72 isolated from deep sea.</title>
        <authorList>
            <person name="Zhang D.-C."/>
        </authorList>
    </citation>
    <scope>NUCLEOTIDE SEQUENCE [LARGE SCALE GENOMIC DNA]</scope>
    <source>
        <strain evidence="9 10">KN72</strain>
    </source>
</reference>
<evidence type="ECO:0000313" key="9">
    <source>
        <dbReference type="EMBL" id="NMM45503.1"/>
    </source>
</evidence>
<dbReference type="AlphaFoldDB" id="A0A7Y0HGB7"/>
<evidence type="ECO:0000256" key="8">
    <source>
        <dbReference type="SAM" id="Phobius"/>
    </source>
</evidence>
<dbReference type="PANTHER" id="PTHR36838">
    <property type="entry name" value="AUXIN EFFLUX CARRIER FAMILY PROTEIN"/>
    <property type="match status" value="1"/>
</dbReference>
<evidence type="ECO:0000256" key="4">
    <source>
        <dbReference type="ARBA" id="ARBA00022475"/>
    </source>
</evidence>
<feature type="transmembrane region" description="Helical" evidence="8">
    <location>
        <begin position="100"/>
        <end position="120"/>
    </location>
</feature>
<evidence type="ECO:0000256" key="3">
    <source>
        <dbReference type="ARBA" id="ARBA00022448"/>
    </source>
</evidence>
<feature type="transmembrane region" description="Helical" evidence="8">
    <location>
        <begin position="38"/>
        <end position="57"/>
    </location>
</feature>